<dbReference type="AlphaFoldDB" id="A0A7Y6BSX0"/>
<protein>
    <submittedName>
        <fullName evidence="3">Tyrosine-protein phosphatase</fullName>
    </submittedName>
</protein>
<evidence type="ECO:0000313" key="4">
    <source>
        <dbReference type="Proteomes" id="UP000526125"/>
    </source>
</evidence>
<evidence type="ECO:0000259" key="2">
    <source>
        <dbReference type="PROSITE" id="PS50056"/>
    </source>
</evidence>
<dbReference type="RefSeq" id="WP_175394288.1">
    <property type="nucleotide sequence ID" value="NZ_JABMCB010000142.1"/>
</dbReference>
<dbReference type="Proteomes" id="UP000526125">
    <property type="component" value="Unassembled WGS sequence"/>
</dbReference>
<proteinExistence type="inferred from homology"/>
<comment type="similarity">
    <text evidence="1">Belongs to the protein-tyrosine phosphatase family.</text>
</comment>
<dbReference type="Gene3D" id="3.90.190.10">
    <property type="entry name" value="Protein tyrosine phosphatase superfamily"/>
    <property type="match status" value="1"/>
</dbReference>
<dbReference type="InterPro" id="IPR000387">
    <property type="entry name" value="Tyr_Pase_dom"/>
</dbReference>
<dbReference type="GO" id="GO:0004721">
    <property type="term" value="F:phosphoprotein phosphatase activity"/>
    <property type="evidence" value="ECO:0007669"/>
    <property type="project" value="InterPro"/>
</dbReference>
<dbReference type="InterPro" id="IPR016130">
    <property type="entry name" value="Tyr_Pase_AS"/>
</dbReference>
<dbReference type="InterPro" id="IPR029021">
    <property type="entry name" value="Prot-tyrosine_phosphatase-like"/>
</dbReference>
<gene>
    <name evidence="3" type="ORF">HP552_03715</name>
</gene>
<sequence length="269" mass="31010">MKNNNNNNLNSASLSHFDGLNNFRDFGGYATTDGKRVRRGILFRSDELSKLSKGDMARFDQLGLQLICDLRTETEQKSNKSRMLNKGTPIANLTLQDQSQAFTRLEFMKHLIFHGDGLDFEKTMKDMYRHMGTSAQSTLKELFGLLAKEGNLPVLIHCTGGKDRTGFLAAIIQLLLKVPYENVMKDYLYSNVRIGPRMKKAEKMIRLMSLYRVPSERIKPMLEVRRDYLEDVLQDILGRHENIEHYLEQECDIPESHIVRFKSFALENA</sequence>
<dbReference type="PROSITE" id="PS50056">
    <property type="entry name" value="TYR_PHOSPHATASE_2"/>
    <property type="match status" value="1"/>
</dbReference>
<dbReference type="PANTHER" id="PTHR31126:SF1">
    <property type="entry name" value="TYROSINE SPECIFIC PROTEIN PHOSPHATASES DOMAIN-CONTAINING PROTEIN"/>
    <property type="match status" value="1"/>
</dbReference>
<dbReference type="PROSITE" id="PS00383">
    <property type="entry name" value="TYR_PHOSPHATASE_1"/>
    <property type="match status" value="1"/>
</dbReference>
<dbReference type="EMBL" id="JABMCB010000142">
    <property type="protein sequence ID" value="NUU74370.1"/>
    <property type="molecule type" value="Genomic_DNA"/>
</dbReference>
<feature type="domain" description="Tyrosine specific protein phosphatases" evidence="2">
    <location>
        <begin position="118"/>
        <end position="185"/>
    </location>
</feature>
<dbReference type="PANTHER" id="PTHR31126">
    <property type="entry name" value="TYROSINE-PROTEIN PHOSPHATASE"/>
    <property type="match status" value="1"/>
</dbReference>
<comment type="caution">
    <text evidence="3">The sequence shown here is derived from an EMBL/GenBank/DDBJ whole genome shotgun (WGS) entry which is preliminary data.</text>
</comment>
<reference evidence="3 4" key="1">
    <citation type="submission" date="2020-05" db="EMBL/GenBank/DDBJ databases">
        <title>Genome Sequencing of Type Strains.</title>
        <authorList>
            <person name="Lemaire J.F."/>
            <person name="Inderbitzin P."/>
            <person name="Gregorio O.A."/>
            <person name="Collins S.B."/>
            <person name="Wespe N."/>
            <person name="Knight-Connoni V."/>
        </authorList>
    </citation>
    <scope>NUCLEOTIDE SEQUENCE [LARGE SCALE GENOMIC DNA]</scope>
    <source>
        <strain evidence="3 4">LMG 21957</strain>
    </source>
</reference>
<dbReference type="Pfam" id="PF13350">
    <property type="entry name" value="Y_phosphatase3"/>
    <property type="match status" value="1"/>
</dbReference>
<evidence type="ECO:0000256" key="1">
    <source>
        <dbReference type="ARBA" id="ARBA00009580"/>
    </source>
</evidence>
<name>A0A7Y6BSX0_9BACL</name>
<keyword evidence="4" id="KW-1185">Reference proteome</keyword>
<organism evidence="3 4">
    <name type="scientific">Paenibacillus xylanilyticus</name>
    <dbReference type="NCBI Taxonomy" id="248903"/>
    <lineage>
        <taxon>Bacteria</taxon>
        <taxon>Bacillati</taxon>
        <taxon>Bacillota</taxon>
        <taxon>Bacilli</taxon>
        <taxon>Bacillales</taxon>
        <taxon>Paenibacillaceae</taxon>
        <taxon>Paenibacillus</taxon>
    </lineage>
</organism>
<accession>A0A7Y6BSX0</accession>
<evidence type="ECO:0000313" key="3">
    <source>
        <dbReference type="EMBL" id="NUU74370.1"/>
    </source>
</evidence>
<dbReference type="SUPFAM" id="SSF52799">
    <property type="entry name" value="(Phosphotyrosine protein) phosphatases II"/>
    <property type="match status" value="1"/>
</dbReference>
<dbReference type="InterPro" id="IPR026893">
    <property type="entry name" value="Tyr/Ser_Pase_IphP-type"/>
</dbReference>